<sequence>MPSVYLAGYLILLHLAELAQFVYSGS</sequence>
<organism evidence="1 2">
    <name type="scientific">Kyrpidia spormannii</name>
    <dbReference type="NCBI Taxonomy" id="2055160"/>
    <lineage>
        <taxon>Bacteria</taxon>
        <taxon>Bacillati</taxon>
        <taxon>Bacillota</taxon>
        <taxon>Bacilli</taxon>
        <taxon>Bacillales</taxon>
        <taxon>Alicyclobacillaceae</taxon>
        <taxon>Kyrpidia</taxon>
    </lineage>
</organism>
<accession>A0A6F9E5N5</accession>
<reference evidence="1 2" key="1">
    <citation type="submission" date="2020-04" db="EMBL/GenBank/DDBJ databases">
        <authorList>
            <person name="Hogendoorn C."/>
        </authorList>
    </citation>
    <scope>NUCLEOTIDE SEQUENCE [LARGE SCALE GENOMIC DNA]</scope>
    <source>
        <strain evidence="1">COOX1</strain>
    </source>
</reference>
<name>A0A6F9E5N5_9BACL</name>
<proteinExistence type="predicted"/>
<dbReference type="Proteomes" id="UP000502196">
    <property type="component" value="Chromosome"/>
</dbReference>
<evidence type="ECO:0000313" key="2">
    <source>
        <dbReference type="Proteomes" id="UP000502196"/>
    </source>
</evidence>
<gene>
    <name evidence="1" type="ORF">COOX1_1001</name>
</gene>
<evidence type="ECO:0000313" key="1">
    <source>
        <dbReference type="EMBL" id="CAB3391618.1"/>
    </source>
</evidence>
<dbReference type="EMBL" id="LR792683">
    <property type="protein sequence ID" value="CAB3391618.1"/>
    <property type="molecule type" value="Genomic_DNA"/>
</dbReference>
<protein>
    <submittedName>
        <fullName evidence="1">Uncharacterized protein</fullName>
    </submittedName>
</protein>
<dbReference type="AlphaFoldDB" id="A0A6F9E5N5"/>